<comment type="caution">
    <text evidence="3">The sequence shown here is derived from an EMBL/GenBank/DDBJ whole genome shotgun (WGS) entry which is preliminary data.</text>
</comment>
<dbReference type="EMBL" id="MVGC01000383">
    <property type="protein sequence ID" value="RJE19650.1"/>
    <property type="molecule type" value="Genomic_DNA"/>
</dbReference>
<dbReference type="AlphaFoldDB" id="A0A3A2ZAK8"/>
<sequence>MYIQNGFDPTTSAIAGSRYNGDENERPVLSTKDMDFQPKSQSDSDAQSPSQSRQNLEPIADDRYYPNETDNYLSNGVTNKKTTYDVNDDDNYTYDDSAGDNNNGSDESETASHDETWNISHEVKAYIEYLERQLQIHQTPPHSPELRASAKPILPSDHQTGTGTGTTRPRNPSMTSQTQKYISHLEANLQAQIESSATQLQNLRTLNTNLTKENRALKWEVLEWKGKVDGERERVEGEIGA</sequence>
<proteinExistence type="predicted"/>
<accession>A0A3A2ZAK8</accession>
<feature type="region of interest" description="Disordered" evidence="2">
    <location>
        <begin position="1"/>
        <end position="117"/>
    </location>
</feature>
<feature type="region of interest" description="Disordered" evidence="2">
    <location>
        <begin position="137"/>
        <end position="177"/>
    </location>
</feature>
<feature type="non-terminal residue" evidence="3">
    <location>
        <position position="241"/>
    </location>
</feature>
<organism evidence="3 4">
    <name type="scientific">Aspergillus sclerotialis</name>
    <dbReference type="NCBI Taxonomy" id="2070753"/>
    <lineage>
        <taxon>Eukaryota</taxon>
        <taxon>Fungi</taxon>
        <taxon>Dikarya</taxon>
        <taxon>Ascomycota</taxon>
        <taxon>Pezizomycotina</taxon>
        <taxon>Eurotiomycetes</taxon>
        <taxon>Eurotiomycetidae</taxon>
        <taxon>Eurotiales</taxon>
        <taxon>Aspergillaceae</taxon>
        <taxon>Aspergillus</taxon>
        <taxon>Aspergillus subgen. Polypaecilum</taxon>
    </lineage>
</organism>
<dbReference type="Proteomes" id="UP000266188">
    <property type="component" value="Unassembled WGS sequence"/>
</dbReference>
<gene>
    <name evidence="3" type="ORF">PHISCL_08005</name>
</gene>
<name>A0A3A2ZAK8_9EURO</name>
<evidence type="ECO:0000256" key="1">
    <source>
        <dbReference type="SAM" id="Coils"/>
    </source>
</evidence>
<feature type="compositionally biased region" description="Basic and acidic residues" evidence="2">
    <location>
        <begin position="20"/>
        <end position="36"/>
    </location>
</feature>
<feature type="compositionally biased region" description="Polar residues" evidence="2">
    <location>
        <begin position="168"/>
        <end position="177"/>
    </location>
</feature>
<evidence type="ECO:0000256" key="2">
    <source>
        <dbReference type="SAM" id="MobiDB-lite"/>
    </source>
</evidence>
<keyword evidence="1" id="KW-0175">Coiled coil</keyword>
<protein>
    <submittedName>
        <fullName evidence="3">Uncharacterized protein</fullName>
    </submittedName>
</protein>
<feature type="compositionally biased region" description="Polar residues" evidence="2">
    <location>
        <begin position="68"/>
        <end position="77"/>
    </location>
</feature>
<keyword evidence="4" id="KW-1185">Reference proteome</keyword>
<reference evidence="4" key="1">
    <citation type="submission" date="2017-02" db="EMBL/GenBank/DDBJ databases">
        <authorList>
            <person name="Tafer H."/>
            <person name="Lopandic K."/>
        </authorList>
    </citation>
    <scope>NUCLEOTIDE SEQUENCE [LARGE SCALE GENOMIC DNA]</scope>
    <source>
        <strain evidence="4">CBS 366.77</strain>
    </source>
</reference>
<evidence type="ECO:0000313" key="3">
    <source>
        <dbReference type="EMBL" id="RJE19650.1"/>
    </source>
</evidence>
<feature type="coiled-coil region" evidence="1">
    <location>
        <begin position="193"/>
        <end position="220"/>
    </location>
</feature>
<feature type="compositionally biased region" description="Low complexity" evidence="2">
    <location>
        <begin position="37"/>
        <end position="54"/>
    </location>
</feature>
<evidence type="ECO:0000313" key="4">
    <source>
        <dbReference type="Proteomes" id="UP000266188"/>
    </source>
</evidence>
<feature type="compositionally biased region" description="Low complexity" evidence="2">
    <location>
        <begin position="94"/>
        <end position="105"/>
    </location>
</feature>